<accession>A0A1J5R5F4</accession>
<dbReference type="EMBL" id="MLJW01000430">
    <property type="protein sequence ID" value="OIQ87279.1"/>
    <property type="molecule type" value="Genomic_DNA"/>
</dbReference>
<comment type="similarity">
    <text evidence="1">Belongs to the short-chain dehydrogenases/reductases (SDR) family.</text>
</comment>
<proteinExistence type="inferred from homology"/>
<sequence>MKDFEQRTAVITGAASGIGLALARAAASRGMRLVLADIDGERLRQAADGLGVDTARVALHALDVSREDEVSALADAVFARFGAVHLLCNNAGVGHSRTLLEHSAEDWAWVLGMLLGTHVVRASSEQHP</sequence>
<protein>
    <submittedName>
        <fullName evidence="3">Putative oxidoreductase SadH</fullName>
        <ecNumber evidence="3">1.-.-.-</ecNumber>
    </submittedName>
</protein>
<evidence type="ECO:0000256" key="1">
    <source>
        <dbReference type="ARBA" id="ARBA00006484"/>
    </source>
</evidence>
<dbReference type="Pfam" id="PF00106">
    <property type="entry name" value="adh_short"/>
    <property type="match status" value="1"/>
</dbReference>
<dbReference type="PRINTS" id="PR00081">
    <property type="entry name" value="GDHRDH"/>
</dbReference>
<keyword evidence="2 3" id="KW-0560">Oxidoreductase</keyword>
<organism evidence="3">
    <name type="scientific">mine drainage metagenome</name>
    <dbReference type="NCBI Taxonomy" id="410659"/>
    <lineage>
        <taxon>unclassified sequences</taxon>
        <taxon>metagenomes</taxon>
        <taxon>ecological metagenomes</taxon>
    </lineage>
</organism>
<dbReference type="CDD" id="cd05233">
    <property type="entry name" value="SDR_c"/>
    <property type="match status" value="1"/>
</dbReference>
<dbReference type="EC" id="1.-.-.-" evidence="3"/>
<dbReference type="GO" id="GO:0016491">
    <property type="term" value="F:oxidoreductase activity"/>
    <property type="evidence" value="ECO:0007669"/>
    <property type="project" value="UniProtKB-KW"/>
</dbReference>
<evidence type="ECO:0000256" key="2">
    <source>
        <dbReference type="ARBA" id="ARBA00023002"/>
    </source>
</evidence>
<name>A0A1J5R5F4_9ZZZZ</name>
<dbReference type="AlphaFoldDB" id="A0A1J5R5F4"/>
<dbReference type="SUPFAM" id="SSF51735">
    <property type="entry name" value="NAD(P)-binding Rossmann-fold domains"/>
    <property type="match status" value="1"/>
</dbReference>
<dbReference type="InterPro" id="IPR036291">
    <property type="entry name" value="NAD(P)-bd_dom_sf"/>
</dbReference>
<dbReference type="Gene3D" id="3.40.50.720">
    <property type="entry name" value="NAD(P)-binding Rossmann-like Domain"/>
    <property type="match status" value="1"/>
</dbReference>
<gene>
    <name evidence="3" type="primary">sadH_4</name>
    <name evidence="3" type="ORF">GALL_308400</name>
</gene>
<dbReference type="PANTHER" id="PTHR43669:SF14">
    <property type="entry name" value="OXIDOREDUCTASE"/>
    <property type="match status" value="1"/>
</dbReference>
<comment type="caution">
    <text evidence="3">The sequence shown here is derived from an EMBL/GenBank/DDBJ whole genome shotgun (WGS) entry which is preliminary data.</text>
</comment>
<evidence type="ECO:0000313" key="3">
    <source>
        <dbReference type="EMBL" id="OIQ87279.1"/>
    </source>
</evidence>
<dbReference type="PANTHER" id="PTHR43669">
    <property type="entry name" value="5-KETO-D-GLUCONATE 5-REDUCTASE"/>
    <property type="match status" value="1"/>
</dbReference>
<dbReference type="InterPro" id="IPR002347">
    <property type="entry name" value="SDR_fam"/>
</dbReference>
<reference evidence="3" key="1">
    <citation type="submission" date="2016-10" db="EMBL/GenBank/DDBJ databases">
        <title>Sequence of Gallionella enrichment culture.</title>
        <authorList>
            <person name="Poehlein A."/>
            <person name="Muehling M."/>
            <person name="Daniel R."/>
        </authorList>
    </citation>
    <scope>NUCLEOTIDE SEQUENCE</scope>
</reference>